<dbReference type="Proteomes" id="UP000281955">
    <property type="component" value="Unassembled WGS sequence"/>
</dbReference>
<feature type="domain" description="Shedu protein SduA C-terminal" evidence="1">
    <location>
        <begin position="227"/>
        <end position="403"/>
    </location>
</feature>
<dbReference type="AlphaFoldDB" id="A0A420XUX6"/>
<dbReference type="InParanoid" id="A0A420XUX6"/>
<protein>
    <submittedName>
        <fullName evidence="2">Uncharacterized protein DUF4263</fullName>
    </submittedName>
</protein>
<comment type="caution">
    <text evidence="2">The sequence shown here is derived from an EMBL/GenBank/DDBJ whole genome shotgun (WGS) entry which is preliminary data.</text>
</comment>
<evidence type="ECO:0000259" key="1">
    <source>
        <dbReference type="Pfam" id="PF14082"/>
    </source>
</evidence>
<evidence type="ECO:0000313" key="3">
    <source>
        <dbReference type="Proteomes" id="UP000281955"/>
    </source>
</evidence>
<proteinExistence type="predicted"/>
<name>A0A420XUX6_9ACTN</name>
<dbReference type="Pfam" id="PF14082">
    <property type="entry name" value="SduA_C"/>
    <property type="match status" value="1"/>
</dbReference>
<gene>
    <name evidence="2" type="ORF">CLV35_0242</name>
</gene>
<dbReference type="InterPro" id="IPR025359">
    <property type="entry name" value="SduA_C"/>
</dbReference>
<accession>A0A420XUX6</accession>
<evidence type="ECO:0000313" key="2">
    <source>
        <dbReference type="EMBL" id="RKS80653.1"/>
    </source>
</evidence>
<keyword evidence="3" id="KW-1185">Reference proteome</keyword>
<reference evidence="2 3" key="1">
    <citation type="submission" date="2018-10" db="EMBL/GenBank/DDBJ databases">
        <title>Genomic Encyclopedia of Archaeal and Bacterial Type Strains, Phase II (KMG-II): from individual species to whole genera.</title>
        <authorList>
            <person name="Goeker M."/>
        </authorList>
    </citation>
    <scope>NUCLEOTIDE SEQUENCE [LARGE SCALE GENOMIC DNA]</scope>
    <source>
        <strain evidence="2 3">RP-AC37</strain>
    </source>
</reference>
<dbReference type="RefSeq" id="WP_231121290.1">
    <property type="nucleotide sequence ID" value="NZ_RBWV01000003.1"/>
</dbReference>
<dbReference type="EMBL" id="RBWV01000003">
    <property type="protein sequence ID" value="RKS80653.1"/>
    <property type="molecule type" value="Genomic_DNA"/>
</dbReference>
<sequence length="418" mass="46642">MPLLPDGFDWSAAYALAAQPETEADFAALRLTSRTYISKTFLLQHGTVQDLGQPARYVHRVFDHRVISEGTPEDDYEWTEYVVRESPGGRVQITLQVARTAGAVRKIQLRRVTTTKAGSALETLVEFDRTESSRLVSLIKLLDDIPIEGDTTVLVDDDLVRDLADHPEALQALYAHDPERFRRFIESDVSAEDLVAVAYRRGEVEEFRNLLHDDDYFDLAATSAGGPEKVWQQFLERNPWVLGLGLSGQLLTSWDDEKLERTVAGSSVVGAGKRVDALLQTNGRLNMLAFAEIKHHRTPLLHHDQYRAGCWAPSHDLSGGVTQVQQTVHRALDTIGERLHVRGADGAETGQVAFLMQPRSYLIVGHLNQLTGVGGVHPEKHRSFEVYRQNLHRPEIVTFDELLARAEWSVALAESSGG</sequence>
<organism evidence="2 3">
    <name type="scientific">Motilibacter peucedani</name>
    <dbReference type="NCBI Taxonomy" id="598650"/>
    <lineage>
        <taxon>Bacteria</taxon>
        <taxon>Bacillati</taxon>
        <taxon>Actinomycetota</taxon>
        <taxon>Actinomycetes</taxon>
        <taxon>Motilibacterales</taxon>
        <taxon>Motilibacteraceae</taxon>
        <taxon>Motilibacter</taxon>
    </lineage>
</organism>